<reference evidence="5" key="2">
    <citation type="submission" date="2019-06" db="EMBL/GenBank/DDBJ databases">
        <title>Genomics analysis of Aphanomyces spp. identifies a new class of oomycete effector associated with host adaptation.</title>
        <authorList>
            <person name="Gaulin E."/>
        </authorList>
    </citation>
    <scope>NUCLEOTIDE SEQUENCE</scope>
    <source>
        <strain evidence="5">CBS 578.67</strain>
    </source>
</reference>
<dbReference type="GO" id="GO:0004674">
    <property type="term" value="F:protein serine/threonine kinase activity"/>
    <property type="evidence" value="ECO:0007669"/>
    <property type="project" value="TreeGrafter"/>
</dbReference>
<reference evidence="6 7" key="1">
    <citation type="submission" date="2019-03" db="EMBL/GenBank/DDBJ databases">
        <authorList>
            <person name="Gaulin E."/>
            <person name="Dumas B."/>
        </authorList>
    </citation>
    <scope>NUCLEOTIDE SEQUENCE [LARGE SCALE GENOMIC DNA]</scope>
    <source>
        <strain evidence="6">CBS 568.67</strain>
    </source>
</reference>
<feature type="domain" description="Protein kinase" evidence="4">
    <location>
        <begin position="809"/>
        <end position="966"/>
    </location>
</feature>
<name>A0A485LNW0_9STRA</name>
<feature type="compositionally biased region" description="Low complexity" evidence="1">
    <location>
        <begin position="715"/>
        <end position="736"/>
    </location>
</feature>
<feature type="chain" id="PRO_5033437688" evidence="3">
    <location>
        <begin position="24"/>
        <end position="966"/>
    </location>
</feature>
<feature type="compositionally biased region" description="Low complexity" evidence="1">
    <location>
        <begin position="630"/>
        <end position="646"/>
    </location>
</feature>
<dbReference type="PANTHER" id="PTHR44329">
    <property type="entry name" value="SERINE/THREONINE-PROTEIN KINASE TNNI3K-RELATED"/>
    <property type="match status" value="1"/>
</dbReference>
<dbReference type="PANTHER" id="PTHR44329:SF214">
    <property type="entry name" value="PROTEIN KINASE DOMAIN-CONTAINING PROTEIN"/>
    <property type="match status" value="1"/>
</dbReference>
<feature type="compositionally biased region" description="Polar residues" evidence="1">
    <location>
        <begin position="656"/>
        <end position="670"/>
    </location>
</feature>
<dbReference type="InterPro" id="IPR001245">
    <property type="entry name" value="Ser-Thr/Tyr_kinase_cat_dom"/>
</dbReference>
<organism evidence="6 7">
    <name type="scientific">Aphanomyces stellatus</name>
    <dbReference type="NCBI Taxonomy" id="120398"/>
    <lineage>
        <taxon>Eukaryota</taxon>
        <taxon>Sar</taxon>
        <taxon>Stramenopiles</taxon>
        <taxon>Oomycota</taxon>
        <taxon>Saprolegniomycetes</taxon>
        <taxon>Saprolegniales</taxon>
        <taxon>Verrucalvaceae</taxon>
        <taxon>Aphanomyces</taxon>
    </lineage>
</organism>
<dbReference type="SUPFAM" id="SSF49695">
    <property type="entry name" value="gamma-Crystallin-like"/>
    <property type="match status" value="1"/>
</dbReference>
<evidence type="ECO:0000313" key="6">
    <source>
        <dbReference type="EMBL" id="VFU00478.1"/>
    </source>
</evidence>
<dbReference type="Proteomes" id="UP000332933">
    <property type="component" value="Unassembled WGS sequence"/>
</dbReference>
<accession>A0A485LNW0</accession>
<dbReference type="Gene3D" id="1.10.510.10">
    <property type="entry name" value="Transferase(Phosphotransferase) domain 1"/>
    <property type="match status" value="1"/>
</dbReference>
<dbReference type="PROSITE" id="PS50011">
    <property type="entry name" value="PROTEIN_KINASE_DOM"/>
    <property type="match status" value="1"/>
</dbReference>
<keyword evidence="2" id="KW-0812">Transmembrane</keyword>
<sequence>MVPSISWCVHLSLFALMCSLSCADGGRRDWPVLASSFSGDTLRHVGSNTMDAPSPGLVQGHATDAAVTLFSKTSFQGTMQQYWSPSNDTFVNISIGSISMQSQDVVVALFSESSFQGTRRFLVRDCANMTTFAVRSFKILARNDMYQLVRLESKPSEVVLWTFSSDELHTAHPFAEFVRFQAGQAMDDVSGTPLLDIPPGLAVVSFLLPRFEHQSTVYTTTQAYPRIRSFRVVSATQGASLALSSVRLYSMTNHLDVRADEKLETLSFLAVAFGSFDYLIVPSGFQLVGFADMGLRGPHRIFPEGVYSAKNPNDHTDAVEIETMQSFQVLHATDTFNLTLVDTHQSVVCTGSKYQPTAAQTRFYLGGYYPVLIAHECANLYIPDGLAVVVFDRHWHLGRPRSLLRDPTTGYVVPDEGVGTLLYSVKVVALKDAPPHISYPVFSARFPPPFTFAYSTSQPVSIFPSGLVLAFGTFPSDAVLTLYDDYNFKGNVQVLPPPDVTLPSDFAVKIENMTKSYQFHPKRGFQVTSFVGCYPSPNEFDLEPIFMTIGDAISTLIYPWNHNIANVTVPKGMVVVAHSEPDFQGNCAAWTQDTVLDSFWNQSVRSLQVWNATSDWKRCPSPPVASTVKPTSPQHPTTTTTTPKPTNNENDEDQDTGSSIPSSTMVNSEPPTMETLRPPRVGRSDPTRTPEKPLTKSPPPLDEPSPGQKGPIQGSKVTFPSTVPTPSSSSTIPSVSDQLHEVRRNPNEYVARTIAAILGCIVVAAIVVVVIQRHNRRPDDTQSTSADLKDFSTLQWHDLDLLRLDCPPLPLTHLLATGATGRIFLGTFLDQPVAIKTLLSTKPAPADVQALIDEINLMGRLKSPFVVTLEGAAWSHPANLQAVMEYMNLGDLRNYLASTNSDSFGWDNKMKCVCRVAEGLVYLHLQQMVHRDLKSRNVLLDSTKGTKLADFGSSKDVVYGDTMTAV</sequence>
<dbReference type="SMART" id="SM00220">
    <property type="entry name" value="S_TKc"/>
    <property type="match status" value="1"/>
</dbReference>
<keyword evidence="7" id="KW-1185">Reference proteome</keyword>
<protein>
    <submittedName>
        <fullName evidence="6">Aste57867_23834 protein</fullName>
    </submittedName>
</protein>
<evidence type="ECO:0000259" key="4">
    <source>
        <dbReference type="PROSITE" id="PS50011"/>
    </source>
</evidence>
<dbReference type="EMBL" id="CAADRA010007339">
    <property type="protein sequence ID" value="VFU00478.1"/>
    <property type="molecule type" value="Genomic_DNA"/>
</dbReference>
<keyword evidence="2" id="KW-1133">Transmembrane helix</keyword>
<evidence type="ECO:0000313" key="5">
    <source>
        <dbReference type="EMBL" id="KAF0684184.1"/>
    </source>
</evidence>
<evidence type="ECO:0000256" key="3">
    <source>
        <dbReference type="SAM" id="SignalP"/>
    </source>
</evidence>
<dbReference type="AlphaFoldDB" id="A0A485LNW0"/>
<dbReference type="PROSITE" id="PS00108">
    <property type="entry name" value="PROTEIN_KINASE_ST"/>
    <property type="match status" value="1"/>
</dbReference>
<feature type="region of interest" description="Disordered" evidence="1">
    <location>
        <begin position="615"/>
        <end position="739"/>
    </location>
</feature>
<dbReference type="InterPro" id="IPR008271">
    <property type="entry name" value="Ser/Thr_kinase_AS"/>
</dbReference>
<feature type="signal peptide" evidence="3">
    <location>
        <begin position="1"/>
        <end position="23"/>
    </location>
</feature>
<dbReference type="InterPro" id="IPR051681">
    <property type="entry name" value="Ser/Thr_Kinases-Pseudokinases"/>
</dbReference>
<evidence type="ECO:0000256" key="2">
    <source>
        <dbReference type="SAM" id="Phobius"/>
    </source>
</evidence>
<proteinExistence type="predicted"/>
<feature type="compositionally biased region" description="Basic and acidic residues" evidence="1">
    <location>
        <begin position="682"/>
        <end position="694"/>
    </location>
</feature>
<dbReference type="Pfam" id="PF07714">
    <property type="entry name" value="PK_Tyr_Ser-Thr"/>
    <property type="match status" value="1"/>
</dbReference>
<evidence type="ECO:0000256" key="1">
    <source>
        <dbReference type="SAM" id="MobiDB-lite"/>
    </source>
</evidence>
<evidence type="ECO:0000313" key="7">
    <source>
        <dbReference type="Proteomes" id="UP000332933"/>
    </source>
</evidence>
<dbReference type="GO" id="GO:0005524">
    <property type="term" value="F:ATP binding"/>
    <property type="evidence" value="ECO:0007669"/>
    <property type="project" value="InterPro"/>
</dbReference>
<gene>
    <name evidence="6" type="primary">Aste57867_23834</name>
    <name evidence="5" type="ORF">As57867_023761</name>
    <name evidence="6" type="ORF">ASTE57867_23834</name>
</gene>
<feature type="transmembrane region" description="Helical" evidence="2">
    <location>
        <begin position="749"/>
        <end position="771"/>
    </location>
</feature>
<dbReference type="InterPro" id="IPR000719">
    <property type="entry name" value="Prot_kinase_dom"/>
</dbReference>
<keyword evidence="3" id="KW-0732">Signal</keyword>
<dbReference type="EMBL" id="VJMH01007313">
    <property type="protein sequence ID" value="KAF0684184.1"/>
    <property type="molecule type" value="Genomic_DNA"/>
</dbReference>
<dbReference type="SUPFAM" id="SSF56112">
    <property type="entry name" value="Protein kinase-like (PK-like)"/>
    <property type="match status" value="1"/>
</dbReference>
<dbReference type="InterPro" id="IPR011009">
    <property type="entry name" value="Kinase-like_dom_sf"/>
</dbReference>
<keyword evidence="2" id="KW-0472">Membrane</keyword>
<dbReference type="Gene3D" id="2.60.20.10">
    <property type="entry name" value="Crystallins"/>
    <property type="match status" value="1"/>
</dbReference>
<dbReference type="InterPro" id="IPR011024">
    <property type="entry name" value="G_crystallin-like"/>
</dbReference>